<keyword evidence="4" id="KW-0378">Hydrolase</keyword>
<dbReference type="GO" id="GO:0004181">
    <property type="term" value="F:metallocarboxypeptidase activity"/>
    <property type="evidence" value="ECO:0007669"/>
    <property type="project" value="InterPro"/>
</dbReference>
<keyword evidence="11" id="KW-1185">Reference proteome</keyword>
<accession>A0A6I4NSJ6</accession>
<organism evidence="10 11">
    <name type="scientific">Agromyces seonyuensis</name>
    <dbReference type="NCBI Taxonomy" id="2662446"/>
    <lineage>
        <taxon>Bacteria</taxon>
        <taxon>Bacillati</taxon>
        <taxon>Actinomycetota</taxon>
        <taxon>Actinomycetes</taxon>
        <taxon>Micrococcales</taxon>
        <taxon>Microbacteriaceae</taxon>
        <taxon>Agromyces</taxon>
    </lineage>
</organism>
<gene>
    <name evidence="10" type="ORF">GB864_02475</name>
</gene>
<dbReference type="EMBL" id="WSTA01000006">
    <property type="protein sequence ID" value="MWB97426.1"/>
    <property type="molecule type" value="Genomic_DNA"/>
</dbReference>
<keyword evidence="3" id="KW-0645">Protease</keyword>
<dbReference type="RefSeq" id="WP_160422770.1">
    <property type="nucleotide sequence ID" value="NZ_WSTA01000006.1"/>
</dbReference>
<feature type="signal peptide" evidence="8">
    <location>
        <begin position="1"/>
        <end position="27"/>
    </location>
</feature>
<evidence type="ECO:0000313" key="10">
    <source>
        <dbReference type="EMBL" id="MWB97426.1"/>
    </source>
</evidence>
<evidence type="ECO:0000256" key="2">
    <source>
        <dbReference type="ARBA" id="ARBA00005988"/>
    </source>
</evidence>
<evidence type="ECO:0000256" key="5">
    <source>
        <dbReference type="ARBA" id="ARBA00022833"/>
    </source>
</evidence>
<evidence type="ECO:0000256" key="7">
    <source>
        <dbReference type="PROSITE-ProRule" id="PRU01379"/>
    </source>
</evidence>
<protein>
    <submittedName>
        <fullName evidence="10">Peptidase M14</fullName>
    </submittedName>
</protein>
<evidence type="ECO:0000256" key="6">
    <source>
        <dbReference type="ARBA" id="ARBA00023049"/>
    </source>
</evidence>
<comment type="similarity">
    <text evidence="2 7">Belongs to the peptidase M14 family.</text>
</comment>
<reference evidence="10 11" key="1">
    <citation type="submission" date="2019-12" db="EMBL/GenBank/DDBJ databases">
        <authorList>
            <person name="Kim Y.S."/>
        </authorList>
    </citation>
    <scope>NUCLEOTIDE SEQUENCE [LARGE SCALE GENOMIC DNA]</scope>
    <source>
        <strain evidence="10 11">MMS17-SY077</strain>
    </source>
</reference>
<dbReference type="Pfam" id="PF00246">
    <property type="entry name" value="Peptidase_M14"/>
    <property type="match status" value="1"/>
</dbReference>
<dbReference type="GO" id="GO:0005975">
    <property type="term" value="P:carbohydrate metabolic process"/>
    <property type="evidence" value="ECO:0007669"/>
    <property type="project" value="UniProtKB-ARBA"/>
</dbReference>
<dbReference type="Gene3D" id="2.60.40.10">
    <property type="entry name" value="Immunoglobulins"/>
    <property type="match status" value="1"/>
</dbReference>
<dbReference type="GO" id="GO:0005615">
    <property type="term" value="C:extracellular space"/>
    <property type="evidence" value="ECO:0007669"/>
    <property type="project" value="TreeGrafter"/>
</dbReference>
<comment type="cofactor">
    <cofactor evidence="1">
        <name>Zn(2+)</name>
        <dbReference type="ChEBI" id="CHEBI:29105"/>
    </cofactor>
</comment>
<dbReference type="AlphaFoldDB" id="A0A6I4NSJ6"/>
<dbReference type="Gene3D" id="3.40.630.10">
    <property type="entry name" value="Zn peptidases"/>
    <property type="match status" value="1"/>
</dbReference>
<keyword evidence="5" id="KW-0862">Zinc</keyword>
<dbReference type="InterPro" id="IPR000834">
    <property type="entry name" value="Peptidase_M14"/>
</dbReference>
<dbReference type="GO" id="GO:0006508">
    <property type="term" value="P:proteolysis"/>
    <property type="evidence" value="ECO:0007669"/>
    <property type="project" value="UniProtKB-KW"/>
</dbReference>
<dbReference type="SMART" id="SM00631">
    <property type="entry name" value="Zn_pept"/>
    <property type="match status" value="1"/>
</dbReference>
<evidence type="ECO:0000256" key="4">
    <source>
        <dbReference type="ARBA" id="ARBA00022801"/>
    </source>
</evidence>
<dbReference type="SUPFAM" id="SSF53187">
    <property type="entry name" value="Zn-dependent exopeptidases"/>
    <property type="match status" value="1"/>
</dbReference>
<sequence length="1045" mass="109764">MLRRTLAGVCTTAVVLTSAVIATPAFAAVEPPVLDIVRPVSPQIQMPAQYPTQPVLEVVPDLPTDASIARGVMPYDEIAPFLNGVMASSNRVSAQVVGKSALGRDIYMVTVTAPETAAEVAQQAVWRDTIKHDPAAASADSALQAGYKVPIWYNGNIHGNEWEGTDATLNYIEDLATSDDPAVLDLISKNRLYFTVTNNPDGRALGQRATANGYDPNRDFITGATAEASVVRDLASILQPTYFIDLHGYTNVLQVEPCGPPHGENYEYDLFVPHAYATALEIEERVTAANIPGNTYYNPSTGATTTTNTGFINIPFRDQRAGWDDWPPIFAPQYVAYQGAITNTVELPLGRSGDQPARAKINIEVAEIVVDTVSDYVQEHRDSLLDNQIEIFRRGLAGEESRVIPADVAPEDLAPGVPAEWTSIWDETDVYNADYPRAYVIPVDDTQRSASDAETLVQQLLVHGIEVSRTTAPFTADGTTYAAGSYYVDMHQPVRGLANVLLDDGSDISERVPDMYDISAWSLSLLWGADVASVGSTTDAAPTTALVPVEDAPLSGSIPAAGTYLSFEPRGVADYQAVNELLADGIALSQLADGTIILGSDAASYAAAEAAAEIYGVDFTAIDGFALADEESTALSSVTVGYAGTFEDRDALAKLGFAGAIPVSAATITSGAVDLTSIDVLYVGSNLTFSGAQAAGRAALDAYLAAGKPVVGRGTAGSTFVNTYGITSASGTTGTSGSNGIMRVDTPAEGVLGDYPQDTAFGYPFTWFTGLGANAVVEQTYASGDPFVSGHWASSTGRSQADAAGKASAFSAVSPAGSKAFVFGTSPTFRNHPVGAFSDLARAIHWAAPEGAAVPVPNDVTKPVATLVTPTTAGPFPSLQVRVDATDERGLARVVANIYQDGKLVKSTQTAASGAKSATHTATVSLPDGAYTVKYNASDLAGNIAKTGTFAFSIDATKPTATVKDGASFTKAASNGAYDLVSYKLYDAQKIDRVELNGVVKNLTDNVWSDVNFIKPGVFGAVQGENTLVVFDVAGNAKTYTFILN</sequence>
<evidence type="ECO:0000259" key="9">
    <source>
        <dbReference type="PROSITE" id="PS52035"/>
    </source>
</evidence>
<keyword evidence="8" id="KW-0732">Signal</keyword>
<dbReference type="PANTHER" id="PTHR11705:SF143">
    <property type="entry name" value="SLL0236 PROTEIN"/>
    <property type="match status" value="1"/>
</dbReference>
<feature type="chain" id="PRO_5026238156" evidence="8">
    <location>
        <begin position="28"/>
        <end position="1045"/>
    </location>
</feature>
<dbReference type="GO" id="GO:0008270">
    <property type="term" value="F:zinc ion binding"/>
    <property type="evidence" value="ECO:0007669"/>
    <property type="project" value="InterPro"/>
</dbReference>
<comment type="caution">
    <text evidence="7">Lacks conserved residue(s) required for the propagation of feature annotation.</text>
</comment>
<evidence type="ECO:0000256" key="1">
    <source>
        <dbReference type="ARBA" id="ARBA00001947"/>
    </source>
</evidence>
<name>A0A6I4NSJ6_9MICO</name>
<keyword evidence="6" id="KW-0482">Metalloprotease</keyword>
<dbReference type="Proteomes" id="UP000438182">
    <property type="component" value="Unassembled WGS sequence"/>
</dbReference>
<dbReference type="PANTHER" id="PTHR11705">
    <property type="entry name" value="PROTEASE FAMILY M14 CARBOXYPEPTIDASE A,B"/>
    <property type="match status" value="1"/>
</dbReference>
<evidence type="ECO:0000256" key="3">
    <source>
        <dbReference type="ARBA" id="ARBA00022670"/>
    </source>
</evidence>
<proteinExistence type="inferred from homology"/>
<dbReference type="PROSITE" id="PS52035">
    <property type="entry name" value="PEPTIDASE_M14"/>
    <property type="match status" value="1"/>
</dbReference>
<evidence type="ECO:0000256" key="8">
    <source>
        <dbReference type="SAM" id="SignalP"/>
    </source>
</evidence>
<evidence type="ECO:0000313" key="11">
    <source>
        <dbReference type="Proteomes" id="UP000438182"/>
    </source>
</evidence>
<comment type="caution">
    <text evidence="10">The sequence shown here is derived from an EMBL/GenBank/DDBJ whole genome shotgun (WGS) entry which is preliminary data.</text>
</comment>
<feature type="domain" description="Peptidase M14" evidence="9">
    <location>
        <begin position="71"/>
        <end position="391"/>
    </location>
</feature>
<dbReference type="InterPro" id="IPR013783">
    <property type="entry name" value="Ig-like_fold"/>
</dbReference>